<dbReference type="Proteomes" id="UP000319976">
    <property type="component" value="Chromosome"/>
</dbReference>
<dbReference type="SMART" id="SM00974">
    <property type="entry name" value="T5orf172"/>
    <property type="match status" value="1"/>
</dbReference>
<reference evidence="4 5" key="1">
    <citation type="submission" date="2019-02" db="EMBL/GenBank/DDBJ databases">
        <title>Deep-cultivation of Planctomycetes and their phenomic and genomic characterization uncovers novel biology.</title>
        <authorList>
            <person name="Wiegand S."/>
            <person name="Jogler M."/>
            <person name="Boedeker C."/>
            <person name="Pinto D."/>
            <person name="Vollmers J."/>
            <person name="Rivas-Marin E."/>
            <person name="Kohn T."/>
            <person name="Peeters S.H."/>
            <person name="Heuer A."/>
            <person name="Rast P."/>
            <person name="Oberbeckmann S."/>
            <person name="Bunk B."/>
            <person name="Jeske O."/>
            <person name="Meyerdierks A."/>
            <person name="Storesund J.E."/>
            <person name="Kallscheuer N."/>
            <person name="Luecker S."/>
            <person name="Lage O.M."/>
            <person name="Pohl T."/>
            <person name="Merkel B.J."/>
            <person name="Hornburger P."/>
            <person name="Mueller R.-W."/>
            <person name="Bruemmer F."/>
            <person name="Labrenz M."/>
            <person name="Spormann A.M."/>
            <person name="Op den Camp H."/>
            <person name="Overmann J."/>
            <person name="Amann R."/>
            <person name="Jetten M.S.M."/>
            <person name="Mascher T."/>
            <person name="Medema M.H."/>
            <person name="Devos D.P."/>
            <person name="Kaster A.-K."/>
            <person name="Ovreas L."/>
            <person name="Rohde M."/>
            <person name="Galperin M.Y."/>
            <person name="Jogler C."/>
        </authorList>
    </citation>
    <scope>NUCLEOTIDE SEQUENCE [LARGE SCALE GENOMIC DNA]</scope>
    <source>
        <strain evidence="4 5">V22</strain>
    </source>
</reference>
<evidence type="ECO:0000256" key="1">
    <source>
        <dbReference type="SAM" id="Coils"/>
    </source>
</evidence>
<gene>
    <name evidence="4" type="ORF">V22_09260</name>
</gene>
<dbReference type="EMBL" id="CP036316">
    <property type="protein sequence ID" value="QDT63701.1"/>
    <property type="molecule type" value="Genomic_DNA"/>
</dbReference>
<keyword evidence="2" id="KW-0812">Transmembrane</keyword>
<evidence type="ECO:0000259" key="3">
    <source>
        <dbReference type="SMART" id="SM00974"/>
    </source>
</evidence>
<feature type="transmembrane region" description="Helical" evidence="2">
    <location>
        <begin position="25"/>
        <end position="47"/>
    </location>
</feature>
<dbReference type="InterPro" id="IPR018306">
    <property type="entry name" value="Phage_T5_Orf172_DNA-bd"/>
</dbReference>
<dbReference type="Pfam" id="PF13455">
    <property type="entry name" value="MUG113"/>
    <property type="match status" value="1"/>
</dbReference>
<keyword evidence="1" id="KW-0175">Coiled coil</keyword>
<name>A0A517T5S0_9PLAN</name>
<keyword evidence="2" id="KW-1133">Transmembrane helix</keyword>
<evidence type="ECO:0000256" key="2">
    <source>
        <dbReference type="SAM" id="Phobius"/>
    </source>
</evidence>
<proteinExistence type="predicted"/>
<dbReference type="AlphaFoldDB" id="A0A517T5S0"/>
<evidence type="ECO:0000313" key="4">
    <source>
        <dbReference type="EMBL" id="QDT63701.1"/>
    </source>
</evidence>
<keyword evidence="5" id="KW-1185">Reference proteome</keyword>
<organism evidence="4 5">
    <name type="scientific">Calycomorphotria hydatis</name>
    <dbReference type="NCBI Taxonomy" id="2528027"/>
    <lineage>
        <taxon>Bacteria</taxon>
        <taxon>Pseudomonadati</taxon>
        <taxon>Planctomycetota</taxon>
        <taxon>Planctomycetia</taxon>
        <taxon>Planctomycetales</taxon>
        <taxon>Planctomycetaceae</taxon>
        <taxon>Calycomorphotria</taxon>
    </lineage>
</organism>
<feature type="domain" description="Bacteriophage T5 Orf172 DNA-binding" evidence="3">
    <location>
        <begin position="292"/>
        <end position="375"/>
    </location>
</feature>
<feature type="coiled-coil region" evidence="1">
    <location>
        <begin position="185"/>
        <end position="279"/>
    </location>
</feature>
<sequence>MILGLGILLGLLVIAAMLALMSGGMTLVGFLGLGGIAIAGPAVLILLTRVNTAKKAIQSERELRDRATKLSAELDQAIMKYRGFEKNFGQLVKDEERRLAEEHDKRMVRANAVFAEAEESNAQAQERQYVVDALGKRFLADSVKWISAKLTPNNFTAQRDRLVKVIEFCRKKDYAVTQSDEKSLINDLRNEFERVVRRDAEKQEQARIKAQIREEQRAERELKREMDRVEAEKKAIQKALDDALKIAADEHSAEIELLREKLREAEEKAQRTLSMAQQTRAGYVYVISNLGSFGEDVYKIGMTRRLEPMDRVKELGDASVPFPFDVHMMISCDDAPALENALHRTLHPHRVNKINLRKEYFRTDFETIRKLVEENHGIVEYEADMEALEYRQSEEMTQEDFDFVSNEFEKFAPISLESILGED</sequence>
<dbReference type="KEGG" id="chya:V22_09260"/>
<accession>A0A517T5S0</accession>
<keyword evidence="2" id="KW-0472">Membrane</keyword>
<evidence type="ECO:0000313" key="5">
    <source>
        <dbReference type="Proteomes" id="UP000319976"/>
    </source>
</evidence>
<protein>
    <recommendedName>
        <fullName evidence="3">Bacteriophage T5 Orf172 DNA-binding domain-containing protein</fullName>
    </recommendedName>
</protein>